<accession>A0A644YY01</accession>
<sequence length="83" mass="9266">MSKKSSIECELIFEEGLHRVNFDGNLQELSFISVLIINTLRSEYIDAGFTDEQTKGLLVGGIEKFWGDPNAGGRSEKDENLSK</sequence>
<proteinExistence type="predicted"/>
<organism evidence="1">
    <name type="scientific">bioreactor metagenome</name>
    <dbReference type="NCBI Taxonomy" id="1076179"/>
    <lineage>
        <taxon>unclassified sequences</taxon>
        <taxon>metagenomes</taxon>
        <taxon>ecological metagenomes</taxon>
    </lineage>
</organism>
<name>A0A644YY01_9ZZZZ</name>
<evidence type="ECO:0000313" key="1">
    <source>
        <dbReference type="EMBL" id="MPM33485.1"/>
    </source>
</evidence>
<protein>
    <submittedName>
        <fullName evidence="1">Uncharacterized protein</fullName>
    </submittedName>
</protein>
<dbReference type="AlphaFoldDB" id="A0A644YY01"/>
<dbReference type="EMBL" id="VSSQ01006673">
    <property type="protein sequence ID" value="MPM33485.1"/>
    <property type="molecule type" value="Genomic_DNA"/>
</dbReference>
<comment type="caution">
    <text evidence="1">The sequence shown here is derived from an EMBL/GenBank/DDBJ whole genome shotgun (WGS) entry which is preliminary data.</text>
</comment>
<gene>
    <name evidence="1" type="ORF">SDC9_80061</name>
</gene>
<reference evidence="1" key="1">
    <citation type="submission" date="2019-08" db="EMBL/GenBank/DDBJ databases">
        <authorList>
            <person name="Kucharzyk K."/>
            <person name="Murdoch R.W."/>
            <person name="Higgins S."/>
            <person name="Loffler F."/>
        </authorList>
    </citation>
    <scope>NUCLEOTIDE SEQUENCE</scope>
</reference>